<sequence length="370" mass="38907">MNRPAVRNVRAARLERDLAKAKRAQAAHQAKASAAAKTRRILMGSLAGVTVLLGVLAGVFTWPWFVVLPTAALLAAAMVGDVRVRRVSSKNDAALAVRVSQLEEQLEGVGRSAKSVKEAKAKREAEIAARKAKAEAARREAARLREQEVAAARKELAEQERQARESAEETDVRQREQVAKAKDQLVREAKTATEAKYLARLNKQAEAKRAEEVAKPAAPVERAAKSAPTVAKPAASATASASAAAKPVASTTVSASAAAKPASATKVTSADSAGDVVETAKTAPKAASATKWEPVNVPAPSYTMAARGPRRRVVEAEADFNSAKEVTGVVNPVRPSSAPANVSLDVESVAGDFKPIDLDAVLERRRAAGE</sequence>
<evidence type="ECO:0000256" key="1">
    <source>
        <dbReference type="SAM" id="MobiDB-lite"/>
    </source>
</evidence>
<dbReference type="KEGG" id="agh:M3I41_08555"/>
<feature type="compositionally biased region" description="Low complexity" evidence="1">
    <location>
        <begin position="215"/>
        <end position="270"/>
    </location>
</feature>
<keyword evidence="2" id="KW-1133">Transmembrane helix</keyword>
<accession>A0A9E7DCC3</accession>
<feature type="region of interest" description="Disordered" evidence="1">
    <location>
        <begin position="210"/>
        <end position="310"/>
    </location>
</feature>
<organism evidence="3 4">
    <name type="scientific">Actinomyces graevenitzii</name>
    <dbReference type="NCBI Taxonomy" id="55565"/>
    <lineage>
        <taxon>Bacteria</taxon>
        <taxon>Bacillati</taxon>
        <taxon>Actinomycetota</taxon>
        <taxon>Actinomycetes</taxon>
        <taxon>Actinomycetales</taxon>
        <taxon>Actinomycetaceae</taxon>
        <taxon>Actinomyces</taxon>
    </lineage>
</organism>
<reference evidence="3" key="1">
    <citation type="submission" date="2022-05" db="EMBL/GenBank/DDBJ databases">
        <title>Using nanopore sequencing to obtain complete genomes from saliva samples.</title>
        <authorList>
            <person name="Baker J.L."/>
        </authorList>
    </citation>
    <scope>NUCLEOTIDE SEQUENCE</scope>
    <source>
        <strain evidence="3">JCVI-JB-Ag32</strain>
    </source>
</reference>
<evidence type="ECO:0000256" key="2">
    <source>
        <dbReference type="SAM" id="Phobius"/>
    </source>
</evidence>
<keyword evidence="2" id="KW-0472">Membrane</keyword>
<feature type="region of interest" description="Disordered" evidence="1">
    <location>
        <begin position="155"/>
        <end position="176"/>
    </location>
</feature>
<gene>
    <name evidence="3" type="ORF">M3I41_08555</name>
</gene>
<dbReference type="AlphaFoldDB" id="A0A9E7DCC3"/>
<keyword evidence="2" id="KW-0812">Transmembrane</keyword>
<feature type="transmembrane region" description="Helical" evidence="2">
    <location>
        <begin position="41"/>
        <end position="60"/>
    </location>
</feature>
<dbReference type="Proteomes" id="UP000830236">
    <property type="component" value="Chromosome"/>
</dbReference>
<name>A0A9E7DCC3_9ACTO</name>
<feature type="compositionally biased region" description="Low complexity" evidence="1">
    <location>
        <begin position="279"/>
        <end position="291"/>
    </location>
</feature>
<proteinExistence type="predicted"/>
<evidence type="ECO:0000313" key="3">
    <source>
        <dbReference type="EMBL" id="UQF79604.1"/>
    </source>
</evidence>
<evidence type="ECO:0000313" key="4">
    <source>
        <dbReference type="Proteomes" id="UP000830236"/>
    </source>
</evidence>
<dbReference type="EMBL" id="CP097095">
    <property type="protein sequence ID" value="UQF79604.1"/>
    <property type="molecule type" value="Genomic_DNA"/>
</dbReference>
<protein>
    <submittedName>
        <fullName evidence="3">Uncharacterized protein</fullName>
    </submittedName>
</protein>